<dbReference type="Proteomes" id="UP000825072">
    <property type="component" value="Chromosome 1"/>
</dbReference>
<evidence type="ECO:0000313" key="1">
    <source>
        <dbReference type="EMBL" id="BCY24975.1"/>
    </source>
</evidence>
<evidence type="ECO:0000313" key="2">
    <source>
        <dbReference type="Proteomes" id="UP000825072"/>
    </source>
</evidence>
<accession>A0AAD1KQ17</accession>
<organism evidence="1 2">
    <name type="scientific">Cutibacterium modestum</name>
    <dbReference type="NCBI Taxonomy" id="2559073"/>
    <lineage>
        <taxon>Bacteria</taxon>
        <taxon>Bacillati</taxon>
        <taxon>Actinomycetota</taxon>
        <taxon>Actinomycetes</taxon>
        <taxon>Propionibacteriales</taxon>
        <taxon>Propionibacteriaceae</taxon>
        <taxon>Cutibacterium</taxon>
    </lineage>
</organism>
<name>A0AAD1KQ17_9ACTN</name>
<protein>
    <submittedName>
        <fullName evidence="1">Uncharacterized protein</fullName>
    </submittedName>
</protein>
<sequence>MKLGLEIWLNPIQEVGNELDQNVVAQQYLGPCLGGNVFFYRTDERLNLSECFAVCETSPSLRQSVLYIGTAIDDKKPFRKPRG</sequence>
<dbReference type="EMBL" id="AP024747">
    <property type="protein sequence ID" value="BCY24975.1"/>
    <property type="molecule type" value="Genomic_DNA"/>
</dbReference>
<proteinExistence type="predicted"/>
<reference evidence="1" key="1">
    <citation type="submission" date="2021-06" db="EMBL/GenBank/DDBJ databases">
        <title>Genome sequence of Cutibacterium modestum strain KB17-24694.</title>
        <authorList>
            <person name="Dekio I."/>
            <person name="Asahina A."/>
            <person name="Nishida M."/>
        </authorList>
    </citation>
    <scope>NUCLEOTIDE SEQUENCE</scope>
    <source>
        <strain evidence="1">KB17-24694</strain>
    </source>
</reference>
<gene>
    <name evidence="1" type="ORF">KB1_09650</name>
</gene>
<dbReference type="AlphaFoldDB" id="A0AAD1KQ17"/>